<dbReference type="EMBL" id="BDGG01000002">
    <property type="protein sequence ID" value="GAU92017.1"/>
    <property type="molecule type" value="Genomic_DNA"/>
</dbReference>
<dbReference type="SUPFAM" id="SSF53756">
    <property type="entry name" value="UDP-Glycosyltransferase/glycogen phosphorylase"/>
    <property type="match status" value="1"/>
</dbReference>
<accession>A0A1D1UXJ6</accession>
<comment type="caution">
    <text evidence="1">The sequence shown here is derived from an EMBL/GenBank/DDBJ whole genome shotgun (WGS) entry which is preliminary data.</text>
</comment>
<name>A0A1D1UXJ6_RAMVA</name>
<dbReference type="Gene3D" id="3.40.50.2000">
    <property type="entry name" value="Glycogen Phosphorylase B"/>
    <property type="match status" value="1"/>
</dbReference>
<organism evidence="1 2">
    <name type="scientific">Ramazzottius varieornatus</name>
    <name type="common">Water bear</name>
    <name type="synonym">Tardigrade</name>
    <dbReference type="NCBI Taxonomy" id="947166"/>
    <lineage>
        <taxon>Eukaryota</taxon>
        <taxon>Metazoa</taxon>
        <taxon>Ecdysozoa</taxon>
        <taxon>Tardigrada</taxon>
        <taxon>Eutardigrada</taxon>
        <taxon>Parachela</taxon>
        <taxon>Hypsibioidea</taxon>
        <taxon>Ramazzottiidae</taxon>
        <taxon>Ramazzottius</taxon>
    </lineage>
</organism>
<evidence type="ECO:0000313" key="1">
    <source>
        <dbReference type="EMBL" id="GAU92017.1"/>
    </source>
</evidence>
<reference evidence="1 2" key="1">
    <citation type="journal article" date="2016" name="Nat. Commun.">
        <title>Extremotolerant tardigrade genome and improved radiotolerance of human cultured cells by tardigrade-unique protein.</title>
        <authorList>
            <person name="Hashimoto T."/>
            <person name="Horikawa D.D."/>
            <person name="Saito Y."/>
            <person name="Kuwahara H."/>
            <person name="Kozuka-Hata H."/>
            <person name="Shin-I T."/>
            <person name="Minakuchi Y."/>
            <person name="Ohishi K."/>
            <person name="Motoyama A."/>
            <person name="Aizu T."/>
            <person name="Enomoto A."/>
            <person name="Kondo K."/>
            <person name="Tanaka S."/>
            <person name="Hara Y."/>
            <person name="Koshikawa S."/>
            <person name="Sagara H."/>
            <person name="Miura T."/>
            <person name="Yokobori S."/>
            <person name="Miyagawa K."/>
            <person name="Suzuki Y."/>
            <person name="Kubo T."/>
            <person name="Oyama M."/>
            <person name="Kohara Y."/>
            <person name="Fujiyama A."/>
            <person name="Arakawa K."/>
            <person name="Katayama T."/>
            <person name="Toyoda A."/>
            <person name="Kunieda T."/>
        </authorList>
    </citation>
    <scope>NUCLEOTIDE SEQUENCE [LARGE SCALE GENOMIC DNA]</scope>
    <source>
        <strain evidence="1 2">YOKOZUNA-1</strain>
    </source>
</reference>
<evidence type="ECO:0000313" key="2">
    <source>
        <dbReference type="Proteomes" id="UP000186922"/>
    </source>
</evidence>
<protein>
    <submittedName>
        <fullName evidence="1">Uncharacterized protein</fullName>
    </submittedName>
</protein>
<dbReference type="OrthoDB" id="5835829at2759"/>
<sequence length="76" mass="8506">MALHDCHMLGALQQAVEELSSTLPYLNVSWAPQKTILAHEATRLFVSDADWNVGGRGVWMPFVAWPFFSANMQMPS</sequence>
<dbReference type="AlphaFoldDB" id="A0A1D1UXJ6"/>
<keyword evidence="2" id="KW-1185">Reference proteome</keyword>
<proteinExistence type="predicted"/>
<gene>
    <name evidence="1" type="primary">RvY_04167-1</name>
    <name evidence="1" type="synonym">RvY_04167.1</name>
    <name evidence="1" type="ORF">RvY_04167</name>
</gene>
<dbReference type="Proteomes" id="UP000186922">
    <property type="component" value="Unassembled WGS sequence"/>
</dbReference>